<dbReference type="Pfam" id="PF13416">
    <property type="entry name" value="SBP_bac_8"/>
    <property type="match status" value="1"/>
</dbReference>
<dbReference type="PANTHER" id="PTHR30006:SF2">
    <property type="entry name" value="ABC TRANSPORTER SUBSTRATE-BINDING PROTEIN"/>
    <property type="match status" value="1"/>
</dbReference>
<evidence type="ECO:0000256" key="2">
    <source>
        <dbReference type="SAM" id="SignalP"/>
    </source>
</evidence>
<dbReference type="GO" id="GO:0030975">
    <property type="term" value="F:thiamine binding"/>
    <property type="evidence" value="ECO:0007669"/>
    <property type="project" value="TreeGrafter"/>
</dbReference>
<name>A0AAP8PNT7_9STAP</name>
<dbReference type="Proteomes" id="UP000242470">
    <property type="component" value="Unassembled WGS sequence"/>
</dbReference>
<feature type="chain" id="PRO_5042798954" evidence="2">
    <location>
        <begin position="22"/>
        <end position="349"/>
    </location>
</feature>
<dbReference type="PROSITE" id="PS51257">
    <property type="entry name" value="PROKAR_LIPOPROTEIN"/>
    <property type="match status" value="1"/>
</dbReference>
<feature type="signal peptide" evidence="2">
    <location>
        <begin position="1"/>
        <end position="21"/>
    </location>
</feature>
<dbReference type="EMBL" id="PPQW01000042">
    <property type="protein sequence ID" value="PNZ67100.1"/>
    <property type="molecule type" value="Genomic_DNA"/>
</dbReference>
<dbReference type="GO" id="GO:0015888">
    <property type="term" value="P:thiamine transport"/>
    <property type="evidence" value="ECO:0007669"/>
    <property type="project" value="TreeGrafter"/>
</dbReference>
<dbReference type="PANTHER" id="PTHR30006">
    <property type="entry name" value="THIAMINE-BINDING PERIPLASMIC PROTEIN-RELATED"/>
    <property type="match status" value="1"/>
</dbReference>
<dbReference type="GeneID" id="64983098"/>
<dbReference type="Gene3D" id="3.40.190.10">
    <property type="entry name" value="Periplasmic binding protein-like II"/>
    <property type="match status" value="2"/>
</dbReference>
<evidence type="ECO:0000313" key="4">
    <source>
        <dbReference type="EMBL" id="PNZ67100.1"/>
    </source>
</evidence>
<proteinExistence type="predicted"/>
<gene>
    <name evidence="4" type="ORF">CD158_06975</name>
    <name evidence="3" type="ORF">QYH67_05415</name>
</gene>
<dbReference type="AlphaFoldDB" id="A0AAP8PNT7"/>
<evidence type="ECO:0000313" key="3">
    <source>
        <dbReference type="EMBL" id="MDN4533015.1"/>
    </source>
</evidence>
<evidence type="ECO:0000313" key="5">
    <source>
        <dbReference type="Proteomes" id="UP000242470"/>
    </source>
</evidence>
<sequence length="349" mass="39411">MKSIKFLCLLVISVIMLTACNIGVPEDKIIVYTNSGSEGRAEWLTDKAEDAGFDIQVVQMGGNTLANRLIAEKNNPVADVTYGMSQMDWQKVKSQDGLVPYTPKWIKETDDDTPFVDEDHYYNPLVEQRIVQIYNQDVFDEQSAPHTFSDLWEKSKYKGKYAVPASLGGLTDRTLIMSVLAPYIDEDDPNAELGVKPEGWEAVKQYIENGYITPEGEDSTQNLVSKKVPISYQFSSGLPGVEDEFDFEAGLVKPKEGVPTTIESIGIMNKGKDHDYSNTKAFIDWFGSAEVQEAWAKEFGTYPTNVNARDDISPSMQNIIDQTHPQDIDYDTVNKYIEQWVEKIELEYY</sequence>
<protein>
    <submittedName>
        <fullName evidence="3">Extracellular solute-binding protein</fullName>
    </submittedName>
</protein>
<dbReference type="RefSeq" id="WP_059106279.1">
    <property type="nucleotide sequence ID" value="NZ_AP024589.1"/>
</dbReference>
<reference evidence="4 5" key="1">
    <citation type="submission" date="2017-08" db="EMBL/GenBank/DDBJ databases">
        <title>Draft genome sequences of 64 type strains of genus Staph aureus.</title>
        <authorList>
            <person name="Cole K."/>
            <person name="Golubchik T."/>
            <person name="Russell J."/>
            <person name="Foster D."/>
            <person name="Llewelyn M."/>
            <person name="Wilson D."/>
            <person name="Crook D."/>
            <person name="Paul J."/>
        </authorList>
    </citation>
    <scope>NUCLEOTIDE SEQUENCE [LARGE SCALE GENOMIC DNA]</scope>
    <source>
        <strain evidence="4 5">NCTC 12101</strain>
    </source>
</reference>
<evidence type="ECO:0000256" key="1">
    <source>
        <dbReference type="ARBA" id="ARBA00022729"/>
    </source>
</evidence>
<dbReference type="GO" id="GO:0030976">
    <property type="term" value="F:thiamine pyrophosphate binding"/>
    <property type="evidence" value="ECO:0007669"/>
    <property type="project" value="TreeGrafter"/>
</dbReference>
<dbReference type="InterPro" id="IPR006059">
    <property type="entry name" value="SBP"/>
</dbReference>
<dbReference type="EMBL" id="JAUHQC010000009">
    <property type="protein sequence ID" value="MDN4533015.1"/>
    <property type="molecule type" value="Genomic_DNA"/>
</dbReference>
<organism evidence="4 5">
    <name type="scientific">Staphylococcus auricularis</name>
    <dbReference type="NCBI Taxonomy" id="29379"/>
    <lineage>
        <taxon>Bacteria</taxon>
        <taxon>Bacillati</taxon>
        <taxon>Bacillota</taxon>
        <taxon>Bacilli</taxon>
        <taxon>Bacillales</taxon>
        <taxon>Staphylococcaceae</taxon>
        <taxon>Staphylococcus</taxon>
    </lineage>
</organism>
<dbReference type="GO" id="GO:0030288">
    <property type="term" value="C:outer membrane-bounded periplasmic space"/>
    <property type="evidence" value="ECO:0007669"/>
    <property type="project" value="TreeGrafter"/>
</dbReference>
<reference evidence="3" key="2">
    <citation type="submission" date="2023-07" db="EMBL/GenBank/DDBJ databases">
        <title>Evaluation of the beneficial properties of pineapple isolates.</title>
        <authorList>
            <person name="Adefiranye O."/>
        </authorList>
    </citation>
    <scope>NUCLEOTIDE SEQUENCE</scope>
    <source>
        <strain evidence="3">PAPLE_T1</strain>
    </source>
</reference>
<dbReference type="Proteomes" id="UP001171687">
    <property type="component" value="Unassembled WGS sequence"/>
</dbReference>
<keyword evidence="1 2" id="KW-0732">Signal</keyword>
<dbReference type="SUPFAM" id="SSF53850">
    <property type="entry name" value="Periplasmic binding protein-like II"/>
    <property type="match status" value="1"/>
</dbReference>
<comment type="caution">
    <text evidence="4">The sequence shown here is derived from an EMBL/GenBank/DDBJ whole genome shotgun (WGS) entry which is preliminary data.</text>
</comment>
<accession>A0AAP8PNT7</accession>